<dbReference type="RefSeq" id="WP_020951425.1">
    <property type="nucleotide sequence ID" value="NC_022041.1"/>
</dbReference>
<dbReference type="InterPro" id="IPR001647">
    <property type="entry name" value="HTH_TetR"/>
</dbReference>
<proteinExistence type="predicted"/>
<dbReference type="PANTHER" id="PTHR30055:SF234">
    <property type="entry name" value="HTH-TYPE TRANSCRIPTIONAL REGULATOR BETI"/>
    <property type="match status" value="1"/>
</dbReference>
<dbReference type="eggNOG" id="COG1309">
    <property type="taxonomic scope" value="Bacteria"/>
</dbReference>
<gene>
    <name evidence="7" type="ORF">JCM7686_2731</name>
</gene>
<evidence type="ECO:0000256" key="1">
    <source>
        <dbReference type="ARBA" id="ARBA00022491"/>
    </source>
</evidence>
<keyword evidence="3 5" id="KW-0238">DNA-binding</keyword>
<keyword evidence="4" id="KW-0804">Transcription</keyword>
<dbReference type="InterPro" id="IPR050109">
    <property type="entry name" value="HTH-type_TetR-like_transc_reg"/>
</dbReference>
<evidence type="ECO:0000256" key="2">
    <source>
        <dbReference type="ARBA" id="ARBA00023015"/>
    </source>
</evidence>
<evidence type="ECO:0000256" key="5">
    <source>
        <dbReference type="PROSITE-ProRule" id="PRU00335"/>
    </source>
</evidence>
<dbReference type="Gene3D" id="1.10.357.10">
    <property type="entry name" value="Tetracycline Repressor, domain 2"/>
    <property type="match status" value="1"/>
</dbReference>
<evidence type="ECO:0000256" key="3">
    <source>
        <dbReference type="ARBA" id="ARBA00023125"/>
    </source>
</evidence>
<dbReference type="SUPFAM" id="SSF48498">
    <property type="entry name" value="Tetracyclin repressor-like, C-terminal domain"/>
    <property type="match status" value="1"/>
</dbReference>
<dbReference type="InterPro" id="IPR036271">
    <property type="entry name" value="Tet_transcr_reg_TetR-rel_C_sf"/>
</dbReference>
<feature type="domain" description="HTH tetR-type" evidence="6">
    <location>
        <begin position="12"/>
        <end position="72"/>
    </location>
</feature>
<dbReference type="EMBL" id="CP006650">
    <property type="protein sequence ID" value="AGT09787.1"/>
    <property type="molecule type" value="Genomic_DNA"/>
</dbReference>
<evidence type="ECO:0000256" key="4">
    <source>
        <dbReference type="ARBA" id="ARBA00023163"/>
    </source>
</evidence>
<dbReference type="InterPro" id="IPR039538">
    <property type="entry name" value="BetI_C"/>
</dbReference>
<dbReference type="STRING" id="1367847.JCM7686_2731"/>
<dbReference type="PROSITE" id="PS01081">
    <property type="entry name" value="HTH_TETR_1"/>
    <property type="match status" value="1"/>
</dbReference>
<dbReference type="Proteomes" id="UP000015480">
    <property type="component" value="Chromosome"/>
</dbReference>
<protein>
    <submittedName>
        <fullName evidence="7">Transcriptional regulator, TetR family</fullName>
    </submittedName>
</protein>
<keyword evidence="2" id="KW-0805">Transcription regulation</keyword>
<dbReference type="PROSITE" id="PS50977">
    <property type="entry name" value="HTH_TETR_2"/>
    <property type="match status" value="1"/>
</dbReference>
<dbReference type="InterPro" id="IPR009057">
    <property type="entry name" value="Homeodomain-like_sf"/>
</dbReference>
<dbReference type="GO" id="GO:0000976">
    <property type="term" value="F:transcription cis-regulatory region binding"/>
    <property type="evidence" value="ECO:0007669"/>
    <property type="project" value="TreeGrafter"/>
</dbReference>
<name>S5XWU9_PARAH</name>
<evidence type="ECO:0000259" key="6">
    <source>
        <dbReference type="PROSITE" id="PS50977"/>
    </source>
</evidence>
<keyword evidence="8" id="KW-1185">Reference proteome</keyword>
<reference evidence="7 8" key="1">
    <citation type="journal article" date="2014" name="BMC Genomics">
        <title>Architecture and functions of a multipartite genome of the methylotrophic bacterium Paracoccus aminophilus JCM 7686, containing primary and secondary chromids.</title>
        <authorList>
            <person name="Dziewit L."/>
            <person name="Czarnecki J."/>
            <person name="Wibberg D."/>
            <person name="Radlinska M."/>
            <person name="Mrozek P."/>
            <person name="Szymczak M."/>
            <person name="Schluter A."/>
            <person name="Puhler A."/>
            <person name="Bartosik D."/>
        </authorList>
    </citation>
    <scope>NUCLEOTIDE SEQUENCE [LARGE SCALE GENOMIC DNA]</scope>
    <source>
        <strain evidence="7">JCM 7686</strain>
    </source>
</reference>
<dbReference type="PANTHER" id="PTHR30055">
    <property type="entry name" value="HTH-TYPE TRANSCRIPTIONAL REGULATOR RUTR"/>
    <property type="match status" value="1"/>
</dbReference>
<dbReference type="OrthoDB" id="9809265at2"/>
<dbReference type="Pfam" id="PF13977">
    <property type="entry name" value="TetR_C_6"/>
    <property type="match status" value="1"/>
</dbReference>
<dbReference type="InterPro" id="IPR023772">
    <property type="entry name" value="DNA-bd_HTH_TetR-type_CS"/>
</dbReference>
<dbReference type="HOGENOM" id="CLU_069356_15_4_5"/>
<dbReference type="AlphaFoldDB" id="S5XWU9"/>
<dbReference type="Pfam" id="PF00440">
    <property type="entry name" value="TetR_N"/>
    <property type="match status" value="1"/>
</dbReference>
<keyword evidence="1" id="KW-0678">Repressor</keyword>
<dbReference type="KEGG" id="pami:JCM7686_2731"/>
<evidence type="ECO:0000313" key="8">
    <source>
        <dbReference type="Proteomes" id="UP000015480"/>
    </source>
</evidence>
<accession>S5XWU9</accession>
<dbReference type="GO" id="GO:0003700">
    <property type="term" value="F:DNA-binding transcription factor activity"/>
    <property type="evidence" value="ECO:0007669"/>
    <property type="project" value="TreeGrafter"/>
</dbReference>
<organism evidence="7 8">
    <name type="scientific">Paracoccus aminophilus JCM 7686</name>
    <dbReference type="NCBI Taxonomy" id="1367847"/>
    <lineage>
        <taxon>Bacteria</taxon>
        <taxon>Pseudomonadati</taxon>
        <taxon>Pseudomonadota</taxon>
        <taxon>Alphaproteobacteria</taxon>
        <taxon>Rhodobacterales</taxon>
        <taxon>Paracoccaceae</taxon>
        <taxon>Paracoccus</taxon>
    </lineage>
</organism>
<sequence length="219" mass="25799">MKRAEKRLMTMEKRREDLILAALGSIRKHGFMNSTISTISAESGLSRGLISHYFENKDELLFEAFRYLIRSLEDFHIAVVSQAGEDAFRKLLYSALVPFLRDQHYREVWLHFWSYAQMQPDLLGIHRDLWGRYRRSIRRRLERAATEREVAFDLDTTTLIYTQLIDGLWMGLVMEEAYDRHDCCRILRDWLCALFGENPADFPFDEIDLSELSDLIAVP</sequence>
<feature type="DNA-binding region" description="H-T-H motif" evidence="5">
    <location>
        <begin position="35"/>
        <end position="54"/>
    </location>
</feature>
<dbReference type="PATRIC" id="fig|1367847.3.peg.2733"/>
<dbReference type="SUPFAM" id="SSF46689">
    <property type="entry name" value="Homeodomain-like"/>
    <property type="match status" value="1"/>
</dbReference>
<evidence type="ECO:0000313" key="7">
    <source>
        <dbReference type="EMBL" id="AGT09787.1"/>
    </source>
</evidence>